<evidence type="ECO:0000256" key="1">
    <source>
        <dbReference type="ARBA" id="ARBA00022722"/>
    </source>
</evidence>
<evidence type="ECO:0000313" key="5">
    <source>
        <dbReference type="Proteomes" id="UP000003157"/>
    </source>
</evidence>
<name>E7GA76_9FIRM</name>
<dbReference type="GO" id="GO:0003677">
    <property type="term" value="F:DNA binding"/>
    <property type="evidence" value="ECO:0007669"/>
    <property type="project" value="InterPro"/>
</dbReference>
<dbReference type="InterPro" id="IPR037057">
    <property type="entry name" value="DNA_rep_MutH/T2_RE_sf"/>
</dbReference>
<evidence type="ECO:0000256" key="3">
    <source>
        <dbReference type="ARBA" id="ARBA00022801"/>
    </source>
</evidence>
<dbReference type="STRING" id="100884.GCA_000269565_03508"/>
<dbReference type="GO" id="GO:0004519">
    <property type="term" value="F:endonuclease activity"/>
    <property type="evidence" value="ECO:0007669"/>
    <property type="project" value="UniProtKB-KW"/>
</dbReference>
<protein>
    <submittedName>
        <fullName evidence="4">Uncharacterized protein</fullName>
    </submittedName>
</protein>
<proteinExistence type="predicted"/>
<sequence>MGKKFPLFVLDNEVKEDNGKEIVQVHFIEKFTFKKYIEDGRNVFEKTIEAFQEGDETLFPKVSQKLNFHVRPKAINASDTFEFSNGNNITKRTFWANKDLINELIASYINEENI</sequence>
<dbReference type="HOGENOM" id="CLU_2116863_0_0_9"/>
<keyword evidence="2" id="KW-0255">Endonuclease</keyword>
<dbReference type="EMBL" id="ADKX01000030">
    <property type="protein sequence ID" value="EFW05084.1"/>
    <property type="molecule type" value="Genomic_DNA"/>
</dbReference>
<keyword evidence="1" id="KW-0540">Nuclease</keyword>
<dbReference type="RefSeq" id="WP_008788774.1">
    <property type="nucleotide sequence ID" value="NZ_AKCB01000003.1"/>
</dbReference>
<organism evidence="4 5">
    <name type="scientific">Coprobacillus cateniformis</name>
    <dbReference type="NCBI Taxonomy" id="100884"/>
    <lineage>
        <taxon>Bacteria</taxon>
        <taxon>Bacillati</taxon>
        <taxon>Bacillota</taxon>
        <taxon>Erysipelotrichia</taxon>
        <taxon>Erysipelotrichales</taxon>
        <taxon>Coprobacillaceae</taxon>
        <taxon>Coprobacillus</taxon>
    </lineage>
</organism>
<evidence type="ECO:0000256" key="2">
    <source>
        <dbReference type="ARBA" id="ARBA00022759"/>
    </source>
</evidence>
<comment type="caution">
    <text evidence="4">The sequence shown here is derived from an EMBL/GenBank/DDBJ whole genome shotgun (WGS) entry which is preliminary data.</text>
</comment>
<gene>
    <name evidence="4" type="ORF">HMPREF9488_01666</name>
</gene>
<keyword evidence="3" id="KW-0378">Hydrolase</keyword>
<dbReference type="GeneID" id="78231266"/>
<evidence type="ECO:0000313" key="4">
    <source>
        <dbReference type="EMBL" id="EFW05084.1"/>
    </source>
</evidence>
<dbReference type="Gene3D" id="3.40.600.10">
    <property type="entry name" value="DNA mismatch repair MutH/Restriction endonuclease, type II"/>
    <property type="match status" value="1"/>
</dbReference>
<dbReference type="OrthoDB" id="9806213at2"/>
<dbReference type="GO" id="GO:0016787">
    <property type="term" value="F:hydrolase activity"/>
    <property type="evidence" value="ECO:0007669"/>
    <property type="project" value="UniProtKB-KW"/>
</dbReference>
<dbReference type="AlphaFoldDB" id="E7GA76"/>
<reference evidence="4 5" key="1">
    <citation type="submission" date="2010-12" db="EMBL/GenBank/DDBJ databases">
        <title>The Genome Sequence of Coprobacillus sp. strain 29_1.</title>
        <authorList>
            <consortium name="The Broad Institute Genome Sequencing Platform"/>
            <person name="Earl A."/>
            <person name="Ward D."/>
            <person name="Feldgarden M."/>
            <person name="Gevers D."/>
            <person name="Daigneault M."/>
            <person name="Sibley C.D."/>
            <person name="White A."/>
            <person name="Strauss J."/>
            <person name="Allen-Vercoe E."/>
            <person name="Young S.K."/>
            <person name="Zeng Q."/>
            <person name="Gargeya S."/>
            <person name="Fitzgerald M."/>
            <person name="Haas B."/>
            <person name="Abouelleil A."/>
            <person name="Alvarado L."/>
            <person name="Arachchi H.M."/>
            <person name="Berlin A."/>
            <person name="Brown A."/>
            <person name="Chapman S.B."/>
            <person name="Chen Z."/>
            <person name="Dunbar C."/>
            <person name="Freedman E."/>
            <person name="Gearin G."/>
            <person name="Gellesch M."/>
            <person name="Goldberg J."/>
            <person name="Griggs A."/>
            <person name="Gujja S."/>
            <person name="Heilman E."/>
            <person name="Heiman D."/>
            <person name="Howarth C."/>
            <person name="Larson L."/>
            <person name="Lui A."/>
            <person name="MacDonald P.J.P."/>
            <person name="Mehta T."/>
            <person name="Montmayeur A."/>
            <person name="Murphy C."/>
            <person name="Neiman D."/>
            <person name="Pearson M."/>
            <person name="Priest M."/>
            <person name="Roberts A."/>
            <person name="Saif S."/>
            <person name="Shea T."/>
            <person name="Shenoy N."/>
            <person name="Sisk P."/>
            <person name="Stolte C."/>
            <person name="Sykes S."/>
            <person name="White J."/>
            <person name="Yandava C."/>
            <person name="Nusbaum C."/>
            <person name="Birren B."/>
        </authorList>
    </citation>
    <scope>NUCLEOTIDE SEQUENCE [LARGE SCALE GENOMIC DNA]</scope>
    <source>
        <strain evidence="4 5">29_1</strain>
    </source>
</reference>
<accession>E7GA76</accession>
<dbReference type="Proteomes" id="UP000003157">
    <property type="component" value="Unassembled WGS sequence"/>
</dbReference>
<keyword evidence="5" id="KW-1185">Reference proteome</keyword>